<evidence type="ECO:0000313" key="2">
    <source>
        <dbReference type="EMBL" id="VCU72357.1"/>
    </source>
</evidence>
<name>A0A3P4B7S3_9BURK</name>
<organism evidence="2 3">
    <name type="scientific">Pigmentiphaga humi</name>
    <dbReference type="NCBI Taxonomy" id="2478468"/>
    <lineage>
        <taxon>Bacteria</taxon>
        <taxon>Pseudomonadati</taxon>
        <taxon>Pseudomonadota</taxon>
        <taxon>Betaproteobacteria</taxon>
        <taxon>Burkholderiales</taxon>
        <taxon>Alcaligenaceae</taxon>
        <taxon>Pigmentiphaga</taxon>
    </lineage>
</organism>
<accession>A0A3P4B7S3</accession>
<evidence type="ECO:0000259" key="1">
    <source>
        <dbReference type="Pfam" id="PF14090"/>
    </source>
</evidence>
<dbReference type="OrthoDB" id="7065051at2"/>
<dbReference type="AlphaFoldDB" id="A0A3P4B7S3"/>
<proteinExistence type="predicted"/>
<reference evidence="2 3" key="1">
    <citation type="submission" date="2018-10" db="EMBL/GenBank/DDBJ databases">
        <authorList>
            <person name="Criscuolo A."/>
        </authorList>
    </citation>
    <scope>NUCLEOTIDE SEQUENCE [LARGE SCALE GENOMIC DNA]</scope>
    <source>
        <strain evidence="2">DnA1</strain>
    </source>
</reference>
<dbReference type="Pfam" id="PF14090">
    <property type="entry name" value="HTH_39"/>
    <property type="match status" value="1"/>
</dbReference>
<dbReference type="RefSeq" id="WP_124081927.1">
    <property type="nucleotide sequence ID" value="NZ_UWPJ01000039.1"/>
</dbReference>
<dbReference type="Proteomes" id="UP000277294">
    <property type="component" value="Unassembled WGS sequence"/>
</dbReference>
<feature type="domain" description="Winged helix-turn-helix" evidence="1">
    <location>
        <begin position="2"/>
        <end position="67"/>
    </location>
</feature>
<evidence type="ECO:0000313" key="3">
    <source>
        <dbReference type="Proteomes" id="UP000277294"/>
    </source>
</evidence>
<dbReference type="EMBL" id="UWPJ01000039">
    <property type="protein sequence ID" value="VCU72357.1"/>
    <property type="molecule type" value="Genomic_DNA"/>
</dbReference>
<sequence length="75" mass="8645">MSQCERLLARLKRGPITPLEAWSELGIYRLGARVYDLKEQGHEITKELVSVTNRMGEECRVAQYTLLRRQGRAAQ</sequence>
<gene>
    <name evidence="2" type="ORF">PIGHUM_04456</name>
</gene>
<protein>
    <recommendedName>
        <fullName evidence="1">Winged helix-turn-helix domain-containing protein</fullName>
    </recommendedName>
</protein>
<dbReference type="InterPro" id="IPR055245">
    <property type="entry name" value="HTH_proteobacteria"/>
</dbReference>
<keyword evidence="3" id="KW-1185">Reference proteome</keyword>